<comment type="caution">
    <text evidence="1">The sequence shown here is derived from an EMBL/GenBank/DDBJ whole genome shotgun (WGS) entry which is preliminary data.</text>
</comment>
<protein>
    <submittedName>
        <fullName evidence="1">Uncharacterized protein</fullName>
    </submittedName>
</protein>
<evidence type="ECO:0000313" key="1">
    <source>
        <dbReference type="EMBL" id="VDI81999.1"/>
    </source>
</evidence>
<dbReference type="AlphaFoldDB" id="A0A8B6HNG7"/>
<organism evidence="1 2">
    <name type="scientific">Mytilus galloprovincialis</name>
    <name type="common">Mediterranean mussel</name>
    <dbReference type="NCBI Taxonomy" id="29158"/>
    <lineage>
        <taxon>Eukaryota</taxon>
        <taxon>Metazoa</taxon>
        <taxon>Spiralia</taxon>
        <taxon>Lophotrochozoa</taxon>
        <taxon>Mollusca</taxon>
        <taxon>Bivalvia</taxon>
        <taxon>Autobranchia</taxon>
        <taxon>Pteriomorphia</taxon>
        <taxon>Mytilida</taxon>
        <taxon>Mytiloidea</taxon>
        <taxon>Mytilidae</taxon>
        <taxon>Mytilinae</taxon>
        <taxon>Mytilus</taxon>
    </lineage>
</organism>
<evidence type="ECO:0000313" key="2">
    <source>
        <dbReference type="Proteomes" id="UP000596742"/>
    </source>
</evidence>
<gene>
    <name evidence="1" type="ORF">MGAL_10B059561</name>
</gene>
<accession>A0A8B6HNG7</accession>
<dbReference type="EMBL" id="UYJE01010307">
    <property type="protein sequence ID" value="VDI81999.1"/>
    <property type="molecule type" value="Genomic_DNA"/>
</dbReference>
<dbReference type="Proteomes" id="UP000596742">
    <property type="component" value="Unassembled WGS sequence"/>
</dbReference>
<name>A0A8B6HNG7_MYTGA</name>
<feature type="non-terminal residue" evidence="1">
    <location>
        <position position="1"/>
    </location>
</feature>
<proteinExistence type="predicted"/>
<feature type="non-terminal residue" evidence="1">
    <location>
        <position position="99"/>
    </location>
</feature>
<keyword evidence="2" id="KW-1185">Reference proteome</keyword>
<sequence>CIKMVHLQIFQSNMGLQKVYFGTKDLVTCIIFRGTNCAGKTFQLRYKEKDTETQAPLRQTKHLQMKYNYHFGEKNNFSMQAWTKLGPCMHGLKKKDVMT</sequence>
<reference evidence="1" key="1">
    <citation type="submission" date="2018-11" db="EMBL/GenBank/DDBJ databases">
        <authorList>
            <person name="Alioto T."/>
            <person name="Alioto T."/>
        </authorList>
    </citation>
    <scope>NUCLEOTIDE SEQUENCE</scope>
</reference>